<proteinExistence type="predicted"/>
<dbReference type="SUPFAM" id="SSF54593">
    <property type="entry name" value="Glyoxalase/Bleomycin resistance protein/Dihydroxybiphenyl dioxygenase"/>
    <property type="match status" value="2"/>
</dbReference>
<organism evidence="3">
    <name type="scientific">freshwater metagenome</name>
    <dbReference type="NCBI Taxonomy" id="449393"/>
    <lineage>
        <taxon>unclassified sequences</taxon>
        <taxon>metagenomes</taxon>
        <taxon>ecological metagenomes</taxon>
    </lineage>
</organism>
<dbReference type="Gene3D" id="3.10.180.10">
    <property type="entry name" value="2,3-Dihydroxybiphenyl 1,2-Dioxygenase, domain 1"/>
    <property type="match status" value="1"/>
</dbReference>
<dbReference type="InterPro" id="IPR037523">
    <property type="entry name" value="VOC_core"/>
</dbReference>
<dbReference type="PROSITE" id="PS51819">
    <property type="entry name" value="VOC"/>
    <property type="match status" value="1"/>
</dbReference>
<feature type="domain" description="VOC" evidence="1">
    <location>
        <begin position="125"/>
        <end position="250"/>
    </location>
</feature>
<dbReference type="EMBL" id="CAFBMC010000005">
    <property type="protein sequence ID" value="CAB4889008.1"/>
    <property type="molecule type" value="Genomic_DNA"/>
</dbReference>
<gene>
    <name evidence="2" type="ORF">UFOPK3495_00196</name>
    <name evidence="3" type="ORF">UFOPK4237_01542</name>
</gene>
<reference evidence="3" key="1">
    <citation type="submission" date="2020-05" db="EMBL/GenBank/DDBJ databases">
        <authorList>
            <person name="Chiriac C."/>
            <person name="Salcher M."/>
            <person name="Ghai R."/>
            <person name="Kavagutti S V."/>
        </authorList>
    </citation>
    <scope>NUCLEOTIDE SEQUENCE</scope>
</reference>
<protein>
    <submittedName>
        <fullName evidence="3">Unannotated protein</fullName>
    </submittedName>
</protein>
<evidence type="ECO:0000313" key="3">
    <source>
        <dbReference type="EMBL" id="CAB5042484.1"/>
    </source>
</evidence>
<dbReference type="InterPro" id="IPR004360">
    <property type="entry name" value="Glyas_Fos-R_dOase_dom"/>
</dbReference>
<dbReference type="AlphaFoldDB" id="A0A6J7SM32"/>
<dbReference type="EMBL" id="CAFBPZ010000143">
    <property type="protein sequence ID" value="CAB5042484.1"/>
    <property type="molecule type" value="Genomic_DNA"/>
</dbReference>
<dbReference type="Pfam" id="PF00903">
    <property type="entry name" value="Glyoxalase"/>
    <property type="match status" value="1"/>
</dbReference>
<accession>A0A6J7SM32</accession>
<sequence length="253" mass="27736">MTVHTISHIAINGLDADAYGALYVDSLGLNLVRRVHTNIEANTDAEISQAYEHETIIINNGERGVSIEAICRTIARPEDLPYPMDPIQLGVDRIYVQSANHEGDDVVITDPDGTKIQVSAGDRSYIKGIRMLVPDYQKSREFWPATLGLEVNDAPEGTEFQGFIDVRSGTDMFRIELEQSSLPVIPTNGYQLGAGRLAFTVDDVEATLERALATGAQEFGNLGRFELGPVTMVAGFWLEPSGVVIQALQFIKK</sequence>
<evidence type="ECO:0000313" key="2">
    <source>
        <dbReference type="EMBL" id="CAB4889008.1"/>
    </source>
</evidence>
<dbReference type="InterPro" id="IPR029068">
    <property type="entry name" value="Glyas_Bleomycin-R_OHBP_Dase"/>
</dbReference>
<name>A0A6J7SM32_9ZZZZ</name>
<evidence type="ECO:0000259" key="1">
    <source>
        <dbReference type="PROSITE" id="PS51819"/>
    </source>
</evidence>